<accession>A0A367J9C2</accession>
<name>A0A367J9C2_RHIST</name>
<comment type="caution">
    <text evidence="1">The sequence shown here is derived from an EMBL/GenBank/DDBJ whole genome shotgun (WGS) entry which is preliminary data.</text>
</comment>
<dbReference type="Proteomes" id="UP000253551">
    <property type="component" value="Unassembled WGS sequence"/>
</dbReference>
<evidence type="ECO:0000313" key="1">
    <source>
        <dbReference type="EMBL" id="RCH86554.1"/>
    </source>
</evidence>
<dbReference type="AlphaFoldDB" id="A0A367J9C2"/>
<dbReference type="EMBL" id="PJQM01003910">
    <property type="protein sequence ID" value="RCH86554.1"/>
    <property type="molecule type" value="Genomic_DNA"/>
</dbReference>
<dbReference type="OrthoDB" id="2344405at2759"/>
<evidence type="ECO:0000313" key="2">
    <source>
        <dbReference type="Proteomes" id="UP000253551"/>
    </source>
</evidence>
<reference evidence="1 2" key="1">
    <citation type="journal article" date="2018" name="G3 (Bethesda)">
        <title>Phylogenetic and Phylogenomic Definition of Rhizopus Species.</title>
        <authorList>
            <person name="Gryganskyi A.P."/>
            <person name="Golan J."/>
            <person name="Dolatabadi S."/>
            <person name="Mondo S."/>
            <person name="Robb S."/>
            <person name="Idnurm A."/>
            <person name="Muszewska A."/>
            <person name="Steczkiewicz K."/>
            <person name="Masonjones S."/>
            <person name="Liao H.L."/>
            <person name="Gajdeczka M.T."/>
            <person name="Anike F."/>
            <person name="Vuek A."/>
            <person name="Anishchenko I.M."/>
            <person name="Voigt K."/>
            <person name="de Hoog G.S."/>
            <person name="Smith M.E."/>
            <person name="Heitman J."/>
            <person name="Vilgalys R."/>
            <person name="Stajich J.E."/>
        </authorList>
    </citation>
    <scope>NUCLEOTIDE SEQUENCE [LARGE SCALE GENOMIC DNA]</scope>
    <source>
        <strain evidence="1 2">LSU 92-RS-03</strain>
    </source>
</reference>
<organism evidence="1 2">
    <name type="scientific">Rhizopus stolonifer</name>
    <name type="common">Rhizopus nigricans</name>
    <dbReference type="NCBI Taxonomy" id="4846"/>
    <lineage>
        <taxon>Eukaryota</taxon>
        <taxon>Fungi</taxon>
        <taxon>Fungi incertae sedis</taxon>
        <taxon>Mucoromycota</taxon>
        <taxon>Mucoromycotina</taxon>
        <taxon>Mucoromycetes</taxon>
        <taxon>Mucorales</taxon>
        <taxon>Mucorineae</taxon>
        <taxon>Rhizopodaceae</taxon>
        <taxon>Rhizopus</taxon>
    </lineage>
</organism>
<gene>
    <name evidence="1" type="ORF">CU098_002923</name>
</gene>
<proteinExistence type="predicted"/>
<sequence length="319" mass="36686">MSTFLEQPYYYNKETKTQDDFYIIQDMTSALSSCYDSKAKQKSFISQMRQQMFNSTSANIPLPENMFFEMTQGKNILSSCRPPLDCISPDPLTYRQHRSEHLLNCMMYCNKMDLSQMSLMRLSKGVFVHQVWQSISPQSSPTLSTIESALFEDYPTNEAPVDNFNFGNMQQTQVSCYDMFVPFSYTFGVRYTNPYSAHDIIIRGKLPVWCQTLFLSTCLKQSNIQSHVPIAGLFPFAPHIQVSFTPFNENTIVTPDLTLIYEKLTNEYDDPYSLPGEMDWPTCKKQILDNILICDIPDNVATLLENMANIWAANQGLMF</sequence>
<protein>
    <submittedName>
        <fullName evidence="1">Uncharacterized protein</fullName>
    </submittedName>
</protein>
<keyword evidence="2" id="KW-1185">Reference proteome</keyword>